<dbReference type="AlphaFoldDB" id="A0A2N3WPF2"/>
<dbReference type="InterPro" id="IPR047691">
    <property type="entry name" value="PelF-like"/>
</dbReference>
<dbReference type="GO" id="GO:0016757">
    <property type="term" value="F:glycosyltransferase activity"/>
    <property type="evidence" value="ECO:0007669"/>
    <property type="project" value="TreeGrafter"/>
</dbReference>
<accession>A0A2N3WPF2</accession>
<evidence type="ECO:0000313" key="3">
    <source>
        <dbReference type="EMBL" id="PKV95756.1"/>
    </source>
</evidence>
<evidence type="ECO:0000313" key="4">
    <source>
        <dbReference type="Proteomes" id="UP000233750"/>
    </source>
</evidence>
<dbReference type="PANTHER" id="PTHR12526">
    <property type="entry name" value="GLYCOSYLTRANSFERASE"/>
    <property type="match status" value="1"/>
</dbReference>
<reference evidence="2 5" key="2">
    <citation type="submission" date="2020-08" db="EMBL/GenBank/DDBJ databases">
        <title>Amycolatopsis echigonensis JCM 21831.</title>
        <authorList>
            <person name="Tedsree N."/>
            <person name="Kuncharoen N."/>
            <person name="Likhitwitayawuid K."/>
            <person name="Tanasupawat S."/>
        </authorList>
    </citation>
    <scope>NUCLEOTIDE SEQUENCE [LARGE SCALE GENOMIC DNA]</scope>
    <source>
        <strain evidence="2 5">JCM 21831</strain>
    </source>
</reference>
<evidence type="ECO:0000313" key="2">
    <source>
        <dbReference type="EMBL" id="MBB2502011.1"/>
    </source>
</evidence>
<dbReference type="PANTHER" id="PTHR12526:SF636">
    <property type="entry name" value="BLL3647 PROTEIN"/>
    <property type="match status" value="1"/>
</dbReference>
<dbReference type="RefSeq" id="WP_158242537.1">
    <property type="nucleotide sequence ID" value="NZ_JACJHR010000033.1"/>
</dbReference>
<reference evidence="3 4" key="1">
    <citation type="submission" date="2017-12" db="EMBL/GenBank/DDBJ databases">
        <title>Sequencing the genomes of 1000 Actinobacteria strains.</title>
        <authorList>
            <person name="Klenk H.-P."/>
        </authorList>
    </citation>
    <scope>NUCLEOTIDE SEQUENCE [LARGE SCALE GENOMIC DNA]</scope>
    <source>
        <strain evidence="3 4">DSM 45165</strain>
    </source>
</reference>
<dbReference type="Gene3D" id="3.40.50.2000">
    <property type="entry name" value="Glycogen Phosphorylase B"/>
    <property type="match status" value="2"/>
</dbReference>
<protein>
    <submittedName>
        <fullName evidence="2">GT4 family glycosyltransferase PelF</fullName>
    </submittedName>
    <submittedName>
        <fullName evidence="3">Glycosyltransferase involved in cell wall biosynthesis</fullName>
    </submittedName>
</protein>
<comment type="caution">
    <text evidence="3">The sequence shown here is derived from an EMBL/GenBank/DDBJ whole genome shotgun (WGS) entry which is preliminary data.</text>
</comment>
<evidence type="ECO:0000313" key="5">
    <source>
        <dbReference type="Proteomes" id="UP000550260"/>
    </source>
</evidence>
<dbReference type="EMBL" id="PJMY01000003">
    <property type="protein sequence ID" value="PKV95756.1"/>
    <property type="molecule type" value="Genomic_DNA"/>
</dbReference>
<evidence type="ECO:0000259" key="1">
    <source>
        <dbReference type="Pfam" id="PF11997"/>
    </source>
</evidence>
<gene>
    <name evidence="2" type="primary">pelF</name>
    <name evidence="3" type="ORF">ATK30_6686</name>
    <name evidence="2" type="ORF">H5411_23125</name>
</gene>
<dbReference type="EMBL" id="JACJHR010000033">
    <property type="protein sequence ID" value="MBB2502011.1"/>
    <property type="molecule type" value="Genomic_DNA"/>
</dbReference>
<dbReference type="Pfam" id="PF11997">
    <property type="entry name" value="DUF3492"/>
    <property type="match status" value="1"/>
</dbReference>
<keyword evidence="4" id="KW-1185">Reference proteome</keyword>
<organism evidence="3 4">
    <name type="scientific">Amycolatopsis echigonensis</name>
    <dbReference type="NCBI Taxonomy" id="2576905"/>
    <lineage>
        <taxon>Bacteria</taxon>
        <taxon>Bacillati</taxon>
        <taxon>Actinomycetota</taxon>
        <taxon>Actinomycetes</taxon>
        <taxon>Pseudonocardiales</taxon>
        <taxon>Pseudonocardiaceae</taxon>
        <taxon>Amycolatopsis</taxon>
    </lineage>
</organism>
<proteinExistence type="predicted"/>
<dbReference type="InterPro" id="IPR022622">
    <property type="entry name" value="DUF3492"/>
</dbReference>
<name>A0A2N3WPF2_9PSEU</name>
<accession>A0A8E1W192</accession>
<dbReference type="Pfam" id="PF13692">
    <property type="entry name" value="Glyco_trans_1_4"/>
    <property type="match status" value="1"/>
</dbReference>
<dbReference type="SUPFAM" id="SSF53756">
    <property type="entry name" value="UDP-Glycosyltransferase/glycogen phosphorylase"/>
    <property type="match status" value="1"/>
</dbReference>
<feature type="domain" description="DUF3492" evidence="1">
    <location>
        <begin position="1"/>
        <end position="265"/>
    </location>
</feature>
<dbReference type="Proteomes" id="UP000550260">
    <property type="component" value="Unassembled WGS sequence"/>
</dbReference>
<dbReference type="NCBIfam" id="NF038011">
    <property type="entry name" value="PelF"/>
    <property type="match status" value="1"/>
</dbReference>
<dbReference type="OrthoDB" id="9772485at2"/>
<sequence length="480" mass="52965">MKVALMTEGTYPHQFGGVSVWCDQLVRGMPEHDFHVVALVATGAEQPAWELPANVASVLSVPLWGSGPAGRKPGRTGRRRFSALLAELVDVLADNSPEAPARFGEILRAFFEYAESESLTGAFATDEAFEQFTRLWCGQWPDTAPVRPSLHDALTALQLLDHSLRPLAHPPEPADVVHAVTNGLGVLPALTVKWRYGMPVIVTEHGIYLREQYLHARKGPYRWPVKAFYLRFLHHLCALGYREAAVITPGNVYNTRWEQRLGAAAESIKTVYNGVNPDDFPAFEEEPEAPTVSWVGRIDPIKDLETLIRAFALVREEIPAAKLRLFGSPPGGREGYLRQCEDLIVELGIDGAARFEGRVEIIRDAYEAGHVVVLSSLSEGFPYSVLEAMTCRRPCVATDVGGVTEAIADTGIVVPPRNPRAMADACVRLLRDSELRLRLGSAARARALEFFTVDRAVETFDELYERLGSGLPLRYAEESA</sequence>
<dbReference type="Proteomes" id="UP000233750">
    <property type="component" value="Unassembled WGS sequence"/>
</dbReference>